<dbReference type="Pfam" id="PF00270">
    <property type="entry name" value="DEAD"/>
    <property type="match status" value="1"/>
</dbReference>
<feature type="domain" description="Helicase ATP-binding" evidence="6">
    <location>
        <begin position="43"/>
        <end position="223"/>
    </location>
</feature>
<feature type="domain" description="Helicase C-terminal" evidence="7">
    <location>
        <begin position="251"/>
        <end position="403"/>
    </location>
</feature>
<evidence type="ECO:0000259" key="6">
    <source>
        <dbReference type="PROSITE" id="PS51192"/>
    </source>
</evidence>
<dbReference type="InterPro" id="IPR050079">
    <property type="entry name" value="DEAD_box_RNA_helicase"/>
</dbReference>
<dbReference type="EMBL" id="CAJJDN010000128">
    <property type="protein sequence ID" value="CAD8120798.1"/>
    <property type="molecule type" value="Genomic_DNA"/>
</dbReference>
<evidence type="ECO:0000313" key="8">
    <source>
        <dbReference type="EMBL" id="CAD8120798.1"/>
    </source>
</evidence>
<organism evidence="8 9">
    <name type="scientific">Paramecium sonneborni</name>
    <dbReference type="NCBI Taxonomy" id="65129"/>
    <lineage>
        <taxon>Eukaryota</taxon>
        <taxon>Sar</taxon>
        <taxon>Alveolata</taxon>
        <taxon>Ciliophora</taxon>
        <taxon>Intramacronucleata</taxon>
        <taxon>Oligohymenophorea</taxon>
        <taxon>Peniculida</taxon>
        <taxon>Parameciidae</taxon>
        <taxon>Paramecium</taxon>
    </lineage>
</organism>
<dbReference type="AlphaFoldDB" id="A0A8S1QYV9"/>
<keyword evidence="2" id="KW-0378">Hydrolase</keyword>
<dbReference type="InterPro" id="IPR044742">
    <property type="entry name" value="DEAD/DEAH_RhlB"/>
</dbReference>
<keyword evidence="3" id="KW-0347">Helicase</keyword>
<gene>
    <name evidence="8" type="ORF">PSON_ATCC_30995.1.T1280050</name>
</gene>
<dbReference type="GO" id="GO:0003676">
    <property type="term" value="F:nucleic acid binding"/>
    <property type="evidence" value="ECO:0007669"/>
    <property type="project" value="InterPro"/>
</dbReference>
<dbReference type="PANTHER" id="PTHR47959">
    <property type="entry name" value="ATP-DEPENDENT RNA HELICASE RHLE-RELATED"/>
    <property type="match status" value="1"/>
</dbReference>
<dbReference type="InterPro" id="IPR011545">
    <property type="entry name" value="DEAD/DEAH_box_helicase_dom"/>
</dbReference>
<dbReference type="InterPro" id="IPR014001">
    <property type="entry name" value="Helicase_ATP-bd"/>
</dbReference>
<dbReference type="GO" id="GO:0016787">
    <property type="term" value="F:hydrolase activity"/>
    <property type="evidence" value="ECO:0007669"/>
    <property type="project" value="UniProtKB-KW"/>
</dbReference>
<sequence>MFKLCYRFAKTNLPVFKQYPLHPKILEILDTKGIHTATPVQDMLFTCENKVRLLIGPTGTGKTYAYLLPILGKLKQEEEEQNKILTEQNKPRAIVVVSTKELAEQVEDVSQEFTKAMKLSTIALGKGTFKREQTYLENGVDLVVTTLERLQRHRSAQSIYLSRVSHYVVDEIDTLLDASMQDDLKKLAIYFKDKNTTITYSGATYSTKVKNFIDKQYQNEIQILIEKQSHMHLENLTHDFVHCTTLDKSEPFMALYKECQSKFKGSIIIFCNEISSCHFLEFFCKKNAIKTVSLHGDLPKGMRSQNVAEFRSQQCKILITTDLGARGLDFPFVDAIINFDFPKSTSDYLHRAGRAGRAGKKGYIFSLYHNNEQAIIDELRKANEGERPIRIEESAYSKINKEDTPKQKVIKSKSQQQSKPISQKQHYVKGYKPSQKQKKQERTLSKSYFQKVHEKKV</sequence>
<evidence type="ECO:0000313" key="9">
    <source>
        <dbReference type="Proteomes" id="UP000692954"/>
    </source>
</evidence>
<dbReference type="GO" id="GO:0005524">
    <property type="term" value="F:ATP binding"/>
    <property type="evidence" value="ECO:0007669"/>
    <property type="project" value="UniProtKB-KW"/>
</dbReference>
<dbReference type="Pfam" id="PF00271">
    <property type="entry name" value="Helicase_C"/>
    <property type="match status" value="1"/>
</dbReference>
<comment type="caution">
    <text evidence="8">The sequence shown here is derived from an EMBL/GenBank/DDBJ whole genome shotgun (WGS) entry which is preliminary data.</text>
</comment>
<keyword evidence="9" id="KW-1185">Reference proteome</keyword>
<dbReference type="Proteomes" id="UP000692954">
    <property type="component" value="Unassembled WGS sequence"/>
</dbReference>
<evidence type="ECO:0000256" key="1">
    <source>
        <dbReference type="ARBA" id="ARBA00022741"/>
    </source>
</evidence>
<proteinExistence type="predicted"/>
<protein>
    <recommendedName>
        <fullName evidence="10">ATP-dependent RNA helicase</fullName>
    </recommendedName>
</protein>
<feature type="compositionally biased region" description="Low complexity" evidence="5">
    <location>
        <begin position="412"/>
        <end position="425"/>
    </location>
</feature>
<dbReference type="GO" id="GO:0005829">
    <property type="term" value="C:cytosol"/>
    <property type="evidence" value="ECO:0007669"/>
    <property type="project" value="TreeGrafter"/>
</dbReference>
<evidence type="ECO:0000256" key="3">
    <source>
        <dbReference type="ARBA" id="ARBA00022806"/>
    </source>
</evidence>
<dbReference type="CDD" id="cd00268">
    <property type="entry name" value="DEADc"/>
    <property type="match status" value="1"/>
</dbReference>
<evidence type="ECO:0000256" key="4">
    <source>
        <dbReference type="ARBA" id="ARBA00022840"/>
    </source>
</evidence>
<dbReference type="SMART" id="SM00487">
    <property type="entry name" value="DEXDc"/>
    <property type="match status" value="1"/>
</dbReference>
<dbReference type="PANTHER" id="PTHR47959:SF13">
    <property type="entry name" value="ATP-DEPENDENT RNA HELICASE RHLE"/>
    <property type="match status" value="1"/>
</dbReference>
<feature type="region of interest" description="Disordered" evidence="5">
    <location>
        <begin position="400"/>
        <end position="457"/>
    </location>
</feature>
<dbReference type="GO" id="GO:0003724">
    <property type="term" value="F:RNA helicase activity"/>
    <property type="evidence" value="ECO:0007669"/>
    <property type="project" value="TreeGrafter"/>
</dbReference>
<keyword evidence="1" id="KW-0547">Nucleotide-binding</keyword>
<reference evidence="8" key="1">
    <citation type="submission" date="2021-01" db="EMBL/GenBank/DDBJ databases">
        <authorList>
            <consortium name="Genoscope - CEA"/>
            <person name="William W."/>
        </authorList>
    </citation>
    <scope>NUCLEOTIDE SEQUENCE</scope>
</reference>
<evidence type="ECO:0000256" key="2">
    <source>
        <dbReference type="ARBA" id="ARBA00022801"/>
    </source>
</evidence>
<evidence type="ECO:0000256" key="5">
    <source>
        <dbReference type="SAM" id="MobiDB-lite"/>
    </source>
</evidence>
<name>A0A8S1QYV9_9CILI</name>
<dbReference type="PROSITE" id="PS51194">
    <property type="entry name" value="HELICASE_CTER"/>
    <property type="match status" value="1"/>
</dbReference>
<dbReference type="OrthoDB" id="10256233at2759"/>
<accession>A0A8S1QYV9</accession>
<evidence type="ECO:0008006" key="10">
    <source>
        <dbReference type="Google" id="ProtNLM"/>
    </source>
</evidence>
<evidence type="ECO:0000259" key="7">
    <source>
        <dbReference type="PROSITE" id="PS51194"/>
    </source>
</evidence>
<dbReference type="InterPro" id="IPR001650">
    <property type="entry name" value="Helicase_C-like"/>
</dbReference>
<dbReference type="PROSITE" id="PS51192">
    <property type="entry name" value="HELICASE_ATP_BIND_1"/>
    <property type="match status" value="1"/>
</dbReference>
<dbReference type="CDD" id="cd18787">
    <property type="entry name" value="SF2_C_DEAD"/>
    <property type="match status" value="1"/>
</dbReference>
<dbReference type="SMART" id="SM00490">
    <property type="entry name" value="HELICc"/>
    <property type="match status" value="1"/>
</dbReference>
<keyword evidence="4" id="KW-0067">ATP-binding</keyword>